<dbReference type="GO" id="GO:0042773">
    <property type="term" value="P:ATP synthesis coupled electron transport"/>
    <property type="evidence" value="ECO:0007669"/>
    <property type="project" value="InterPro"/>
</dbReference>
<dbReference type="AlphaFoldDB" id="A0A8F9RU43"/>
<dbReference type="PANTHER" id="PTHR43507:SF20">
    <property type="entry name" value="NADH-UBIQUINONE OXIDOREDUCTASE CHAIN 4"/>
    <property type="match status" value="1"/>
</dbReference>
<sequence>MLMILFMTFSLLFLPKKYKSLNWLNSLVSLFMLTLMMLTKMTLWGPMNITINQWLYMDSLSFPLIALTLWISALMILASFSIKIKKTSEKFFLNLILFLNFTLLSTFSMSNILLFYISFESTLIPTLFIILGWGYQPERLQAGFYLMIYTILASLPLLISITLMFKNNNTLLFSFNFMTTPSTFMLSIWWFITILAFFTKMPLYTVHLWLPKAHVEAPVAGSMILAGLLLKLGSYGLLRLSYLFSYANKLMTPFISSIAMWGAIITSMICLRQPDMKSLIAYSSIGHMALLTAGIMTNSLWGWNSAIMMMIAHGLCSSALFALANMQYEATLTRNIYLTKGMLALFPVMTMLWFIMSSGNMSAPPSMNLIAEIILITSIMSLNMLLAPILATTAFLSAAYSLYLYTTTQHGTPSAFISAMQLFMPRNYLTIIMHLLPLFLMSLKMELFTLN</sequence>
<evidence type="ECO:0000256" key="13">
    <source>
        <dbReference type="ARBA" id="ARBA00023128"/>
    </source>
</evidence>
<keyword evidence="8" id="KW-1278">Translocase</keyword>
<dbReference type="GO" id="GO:0003954">
    <property type="term" value="F:NADH dehydrogenase activity"/>
    <property type="evidence" value="ECO:0007669"/>
    <property type="project" value="TreeGrafter"/>
</dbReference>
<feature type="transmembrane region" description="Helical" evidence="16">
    <location>
        <begin position="21"/>
        <end position="39"/>
    </location>
</feature>
<evidence type="ECO:0000256" key="5">
    <source>
        <dbReference type="ARBA" id="ARBA00022448"/>
    </source>
</evidence>
<gene>
    <name evidence="19" type="primary">ND4</name>
</gene>
<protein>
    <recommendedName>
        <fullName evidence="4 16">NADH-ubiquinone oxidoreductase chain 4</fullName>
        <ecNumber evidence="3 16">7.1.1.2</ecNumber>
    </recommendedName>
</protein>
<feature type="transmembrane region" description="Helical" evidence="16">
    <location>
        <begin position="427"/>
        <end position="445"/>
    </location>
</feature>
<keyword evidence="11 16" id="KW-0520">NAD</keyword>
<evidence type="ECO:0000256" key="12">
    <source>
        <dbReference type="ARBA" id="ARBA00023075"/>
    </source>
</evidence>
<evidence type="ECO:0000259" key="17">
    <source>
        <dbReference type="Pfam" id="PF00361"/>
    </source>
</evidence>
<dbReference type="Pfam" id="PF01059">
    <property type="entry name" value="Oxidored_q5_N"/>
    <property type="match status" value="1"/>
</dbReference>
<feature type="transmembrane region" description="Helical" evidence="16">
    <location>
        <begin position="385"/>
        <end position="406"/>
    </location>
</feature>
<keyword evidence="10 16" id="KW-1133">Transmembrane helix</keyword>
<keyword evidence="14 16" id="KW-0472">Membrane</keyword>
<keyword evidence="5 16" id="KW-0813">Transport</keyword>
<feature type="transmembrane region" description="Helical" evidence="16">
    <location>
        <begin position="336"/>
        <end position="356"/>
    </location>
</feature>
<evidence type="ECO:0000256" key="6">
    <source>
        <dbReference type="ARBA" id="ARBA00022660"/>
    </source>
</evidence>
<evidence type="ECO:0000256" key="1">
    <source>
        <dbReference type="ARBA" id="ARBA00004225"/>
    </source>
</evidence>
<dbReference type="PRINTS" id="PR01437">
    <property type="entry name" value="NUOXDRDTASE4"/>
</dbReference>
<evidence type="ECO:0000259" key="18">
    <source>
        <dbReference type="Pfam" id="PF01059"/>
    </source>
</evidence>
<comment type="similarity">
    <text evidence="2 16">Belongs to the complex I subunit 4 family.</text>
</comment>
<evidence type="ECO:0000256" key="10">
    <source>
        <dbReference type="ARBA" id="ARBA00022989"/>
    </source>
</evidence>
<dbReference type="InterPro" id="IPR001750">
    <property type="entry name" value="ND/Mrp_TM"/>
</dbReference>
<comment type="function">
    <text evidence="16">Core subunit of the mitochondrial membrane respiratory chain NADH dehydrogenase (Complex I) which catalyzes electron transfer from NADH through the respiratory chain, using ubiquinone as an electron acceptor. Essential for the catalytic activity and assembly of complex I.</text>
</comment>
<feature type="domain" description="NADH:quinone oxidoreductase/Mrp antiporter transmembrane" evidence="17">
    <location>
        <begin position="111"/>
        <end position="396"/>
    </location>
</feature>
<organism evidence="19">
    <name type="scientific">Neoamphitrite affinis</name>
    <dbReference type="NCBI Taxonomy" id="2716569"/>
    <lineage>
        <taxon>Eukaryota</taxon>
        <taxon>Metazoa</taxon>
        <taxon>Spiralia</taxon>
        <taxon>Lophotrochozoa</taxon>
        <taxon>Annelida</taxon>
        <taxon>Polychaeta</taxon>
        <taxon>Sedentaria</taxon>
        <taxon>Canalipalpata</taxon>
        <taxon>Terebellida</taxon>
        <taxon>Terebelliformia</taxon>
        <taxon>Terebellidae</taxon>
        <taxon>Neoamphitrite</taxon>
    </lineage>
</organism>
<feature type="transmembrane region" description="Helical" evidence="16">
    <location>
        <begin position="278"/>
        <end position="297"/>
    </location>
</feature>
<evidence type="ECO:0000256" key="16">
    <source>
        <dbReference type="RuleBase" id="RU003297"/>
    </source>
</evidence>
<evidence type="ECO:0000256" key="2">
    <source>
        <dbReference type="ARBA" id="ARBA00009025"/>
    </source>
</evidence>
<feature type="transmembrane region" description="Helical" evidence="16">
    <location>
        <begin position="59"/>
        <end position="79"/>
    </location>
</feature>
<keyword evidence="12 16" id="KW-0830">Ubiquinone</keyword>
<keyword evidence="13 16" id="KW-0496">Mitochondrion</keyword>
<name>A0A8F9RU43_9ANNE</name>
<evidence type="ECO:0000256" key="15">
    <source>
        <dbReference type="ARBA" id="ARBA00049551"/>
    </source>
</evidence>
<dbReference type="GO" id="GO:0008137">
    <property type="term" value="F:NADH dehydrogenase (ubiquinone) activity"/>
    <property type="evidence" value="ECO:0007669"/>
    <property type="project" value="UniProtKB-UniRule"/>
</dbReference>
<keyword evidence="6 16" id="KW-0679">Respiratory chain</keyword>
<feature type="transmembrane region" description="Helical" evidence="16">
    <location>
        <begin position="219"/>
        <end position="238"/>
    </location>
</feature>
<evidence type="ECO:0000256" key="8">
    <source>
        <dbReference type="ARBA" id="ARBA00022967"/>
    </source>
</evidence>
<feature type="domain" description="NADH:ubiquinone oxidoreductase chain 4 N-terminal" evidence="18">
    <location>
        <begin position="1"/>
        <end position="106"/>
    </location>
</feature>
<geneLocation type="mitochondrion" evidence="19"/>
<feature type="transmembrane region" description="Helical" evidence="16">
    <location>
        <begin position="142"/>
        <end position="165"/>
    </location>
</feature>
<evidence type="ECO:0000256" key="4">
    <source>
        <dbReference type="ARBA" id="ARBA00021006"/>
    </source>
</evidence>
<comment type="catalytic activity">
    <reaction evidence="15 16">
        <text>a ubiquinone + NADH + 5 H(+)(in) = a ubiquinol + NAD(+) + 4 H(+)(out)</text>
        <dbReference type="Rhea" id="RHEA:29091"/>
        <dbReference type="Rhea" id="RHEA-COMP:9565"/>
        <dbReference type="Rhea" id="RHEA-COMP:9566"/>
        <dbReference type="ChEBI" id="CHEBI:15378"/>
        <dbReference type="ChEBI" id="CHEBI:16389"/>
        <dbReference type="ChEBI" id="CHEBI:17976"/>
        <dbReference type="ChEBI" id="CHEBI:57540"/>
        <dbReference type="ChEBI" id="CHEBI:57945"/>
        <dbReference type="EC" id="7.1.1.2"/>
    </reaction>
</comment>
<evidence type="ECO:0000256" key="14">
    <source>
        <dbReference type="ARBA" id="ARBA00023136"/>
    </source>
</evidence>
<feature type="transmembrane region" description="Helical" evidence="16">
    <location>
        <begin position="113"/>
        <end position="135"/>
    </location>
</feature>
<dbReference type="GO" id="GO:0031966">
    <property type="term" value="C:mitochondrial membrane"/>
    <property type="evidence" value="ECO:0007669"/>
    <property type="project" value="UniProtKB-SubCell"/>
</dbReference>
<keyword evidence="7 16" id="KW-0812">Transmembrane</keyword>
<comment type="subcellular location">
    <subcellularLocation>
        <location evidence="1 16">Mitochondrion membrane</location>
        <topology evidence="1 16">Multi-pass membrane protein</topology>
    </subcellularLocation>
</comment>
<feature type="transmembrane region" description="Helical" evidence="16">
    <location>
        <begin position="250"/>
        <end position="271"/>
    </location>
</feature>
<evidence type="ECO:0000256" key="11">
    <source>
        <dbReference type="ARBA" id="ARBA00023027"/>
    </source>
</evidence>
<dbReference type="EC" id="7.1.1.2" evidence="3 16"/>
<evidence type="ECO:0000256" key="7">
    <source>
        <dbReference type="ARBA" id="ARBA00022692"/>
    </source>
</evidence>
<keyword evidence="9 16" id="KW-0249">Electron transport</keyword>
<feature type="transmembrane region" description="Helical" evidence="16">
    <location>
        <begin position="91"/>
        <end position="107"/>
    </location>
</feature>
<evidence type="ECO:0000256" key="3">
    <source>
        <dbReference type="ARBA" id="ARBA00012944"/>
    </source>
</evidence>
<reference evidence="19" key="1">
    <citation type="submission" date="2021-05" db="EMBL/GenBank/DDBJ databases">
        <authorList>
            <person name="Nam S.-E."/>
            <person name="Lee S."/>
            <person name="Rhee J.-S."/>
        </authorList>
    </citation>
    <scope>NUCLEOTIDE SEQUENCE</scope>
</reference>
<proteinExistence type="inferred from homology"/>
<dbReference type="Pfam" id="PF00361">
    <property type="entry name" value="Proton_antipo_M"/>
    <property type="match status" value="1"/>
</dbReference>
<dbReference type="PANTHER" id="PTHR43507">
    <property type="entry name" value="NADH-UBIQUINONE OXIDOREDUCTASE CHAIN 4"/>
    <property type="match status" value="1"/>
</dbReference>
<dbReference type="GO" id="GO:0048039">
    <property type="term" value="F:ubiquinone binding"/>
    <property type="evidence" value="ECO:0007669"/>
    <property type="project" value="TreeGrafter"/>
</dbReference>
<dbReference type="GO" id="GO:0015990">
    <property type="term" value="P:electron transport coupled proton transport"/>
    <property type="evidence" value="ECO:0007669"/>
    <property type="project" value="TreeGrafter"/>
</dbReference>
<evidence type="ECO:0000256" key="9">
    <source>
        <dbReference type="ARBA" id="ARBA00022982"/>
    </source>
</evidence>
<feature type="transmembrane region" description="Helical" evidence="16">
    <location>
        <begin position="303"/>
        <end position="324"/>
    </location>
</feature>
<dbReference type="InterPro" id="IPR000260">
    <property type="entry name" value="NADH4_N"/>
</dbReference>
<dbReference type="EMBL" id="MZ326700">
    <property type="protein sequence ID" value="QYK19533.1"/>
    <property type="molecule type" value="Genomic_DNA"/>
</dbReference>
<accession>A0A8F9RU43</accession>
<dbReference type="InterPro" id="IPR003918">
    <property type="entry name" value="NADH_UbQ_OxRdtase"/>
</dbReference>
<evidence type="ECO:0000313" key="19">
    <source>
        <dbReference type="EMBL" id="QYK19533.1"/>
    </source>
</evidence>